<evidence type="ECO:0000313" key="2">
    <source>
        <dbReference type="Proteomes" id="UP000264120"/>
    </source>
</evidence>
<sequence>MKLNIVEKLSARLGLMACGLVVLGGCTAEIGRMPYDSDVKCLRQQMGSAVQLSFPIAANTCQRMSDHNFIFGSKKHPAHPLPLNLRGAPDLQKLADEYDYSYTK</sequence>
<protein>
    <recommendedName>
        <fullName evidence="3">Lipoprotein</fullName>
    </recommendedName>
</protein>
<dbReference type="KEGG" id="ksc:CD178_01940"/>
<dbReference type="RefSeq" id="WP_102323254.1">
    <property type="nucleotide sequence ID" value="NZ_CALCQY010000043.1"/>
</dbReference>
<organism evidence="1 2">
    <name type="scientific">Komagataeibacter saccharivorans</name>
    <dbReference type="NCBI Taxonomy" id="265959"/>
    <lineage>
        <taxon>Bacteria</taxon>
        <taxon>Pseudomonadati</taxon>
        <taxon>Pseudomonadota</taxon>
        <taxon>Alphaproteobacteria</taxon>
        <taxon>Acetobacterales</taxon>
        <taxon>Acetobacteraceae</taxon>
        <taxon>Komagataeibacter</taxon>
    </lineage>
</organism>
<dbReference type="PROSITE" id="PS51257">
    <property type="entry name" value="PROKAR_LIPOPROTEIN"/>
    <property type="match status" value="1"/>
</dbReference>
<name>A0A347WCV8_9PROT</name>
<keyword evidence="2" id="KW-1185">Reference proteome</keyword>
<proteinExistence type="predicted"/>
<gene>
    <name evidence="1" type="ORF">CD178_01940</name>
</gene>
<dbReference type="OrthoDB" id="7222665at2"/>
<dbReference type="Proteomes" id="UP000264120">
    <property type="component" value="Chromosome"/>
</dbReference>
<dbReference type="AlphaFoldDB" id="A0A347WCV8"/>
<reference evidence="1 2" key="1">
    <citation type="submission" date="2017-08" db="EMBL/GenBank/DDBJ databases">
        <title>Complete genome sequence of Gluconacetobacter saccharivorans CV1 isolated from Fermented Vinegar.</title>
        <authorList>
            <person name="Kim S.-Y."/>
        </authorList>
    </citation>
    <scope>NUCLEOTIDE SEQUENCE [LARGE SCALE GENOMIC DNA]</scope>
    <source>
        <strain evidence="1 2">CV1</strain>
    </source>
</reference>
<accession>A0A347WCV8</accession>
<evidence type="ECO:0008006" key="3">
    <source>
        <dbReference type="Google" id="ProtNLM"/>
    </source>
</evidence>
<evidence type="ECO:0000313" key="1">
    <source>
        <dbReference type="EMBL" id="AXY22701.1"/>
    </source>
</evidence>
<dbReference type="EMBL" id="CP023036">
    <property type="protein sequence ID" value="AXY22701.1"/>
    <property type="molecule type" value="Genomic_DNA"/>
</dbReference>